<reference evidence="7 8" key="1">
    <citation type="journal article" date="2024" name="Nat. Commun.">
        <title>Phylogenomics reveals the evolutionary origins of lichenization in chlorophyte algae.</title>
        <authorList>
            <person name="Puginier C."/>
            <person name="Libourel C."/>
            <person name="Otte J."/>
            <person name="Skaloud P."/>
            <person name="Haon M."/>
            <person name="Grisel S."/>
            <person name="Petersen M."/>
            <person name="Berrin J.G."/>
            <person name="Delaux P.M."/>
            <person name="Dal Grande F."/>
            <person name="Keller J."/>
        </authorList>
    </citation>
    <scope>NUCLEOTIDE SEQUENCE [LARGE SCALE GENOMIC DNA]</scope>
    <source>
        <strain evidence="7 8">SAG 216-7</strain>
    </source>
</reference>
<comment type="caution">
    <text evidence="7">The sequence shown here is derived from an EMBL/GenBank/DDBJ whole genome shotgun (WGS) entry which is preliminary data.</text>
</comment>
<dbReference type="Proteomes" id="UP001491310">
    <property type="component" value="Unassembled WGS sequence"/>
</dbReference>
<keyword evidence="8" id="KW-1185">Reference proteome</keyword>
<gene>
    <name evidence="7" type="ORF">WJX75_008865</name>
</gene>
<keyword evidence="6" id="KW-0539">Nucleus</keyword>
<evidence type="ECO:0000256" key="2">
    <source>
        <dbReference type="ARBA" id="ARBA00006051"/>
    </source>
</evidence>
<evidence type="ECO:0000256" key="3">
    <source>
        <dbReference type="ARBA" id="ARBA00023015"/>
    </source>
</evidence>
<protein>
    <submittedName>
        <fullName evidence="7">Uncharacterized protein</fullName>
    </submittedName>
</protein>
<comment type="similarity">
    <text evidence="2">Belongs to the ASF1 family.</text>
</comment>
<dbReference type="PANTHER" id="PTHR12040">
    <property type="entry name" value="ANTI-SILENCING PROTEIN 1"/>
    <property type="match status" value="1"/>
</dbReference>
<dbReference type="PANTHER" id="PTHR12040:SF0">
    <property type="entry name" value="HISTONE CHAPERONE ASF1"/>
    <property type="match status" value="1"/>
</dbReference>
<keyword evidence="3" id="KW-0805">Transcription regulation</keyword>
<dbReference type="Gene3D" id="2.60.40.1490">
    <property type="entry name" value="Histone chaperone ASF1-like"/>
    <property type="match status" value="1"/>
</dbReference>
<name>A0ABR2Z529_9CHLO</name>
<proteinExistence type="inferred from homology"/>
<keyword evidence="5" id="KW-0143">Chaperone</keyword>
<evidence type="ECO:0000256" key="6">
    <source>
        <dbReference type="ARBA" id="ARBA00023242"/>
    </source>
</evidence>
<evidence type="ECO:0000256" key="5">
    <source>
        <dbReference type="ARBA" id="ARBA00023186"/>
    </source>
</evidence>
<evidence type="ECO:0000256" key="1">
    <source>
        <dbReference type="ARBA" id="ARBA00004123"/>
    </source>
</evidence>
<evidence type="ECO:0000313" key="7">
    <source>
        <dbReference type="EMBL" id="KAK9919032.1"/>
    </source>
</evidence>
<dbReference type="InterPro" id="IPR006818">
    <property type="entry name" value="ASF1-like"/>
</dbReference>
<dbReference type="InterPro" id="IPR036747">
    <property type="entry name" value="ASF1-like_sf"/>
</dbReference>
<accession>A0ABR2Z529</accession>
<comment type="subcellular location">
    <subcellularLocation>
        <location evidence="1">Nucleus</location>
    </subcellularLocation>
</comment>
<keyword evidence="4" id="KW-0804">Transcription</keyword>
<organism evidence="7 8">
    <name type="scientific">Coccomyxa subellipsoidea</name>
    <dbReference type="NCBI Taxonomy" id="248742"/>
    <lineage>
        <taxon>Eukaryota</taxon>
        <taxon>Viridiplantae</taxon>
        <taxon>Chlorophyta</taxon>
        <taxon>core chlorophytes</taxon>
        <taxon>Trebouxiophyceae</taxon>
        <taxon>Trebouxiophyceae incertae sedis</taxon>
        <taxon>Coccomyxaceae</taxon>
        <taxon>Coccomyxa</taxon>
    </lineage>
</organism>
<dbReference type="EMBL" id="JALJOT010000001">
    <property type="protein sequence ID" value="KAK9919032.1"/>
    <property type="molecule type" value="Genomic_DNA"/>
</dbReference>
<dbReference type="Pfam" id="PF04729">
    <property type="entry name" value="ASF1_hist_chap"/>
    <property type="match status" value="1"/>
</dbReference>
<evidence type="ECO:0000313" key="8">
    <source>
        <dbReference type="Proteomes" id="UP001491310"/>
    </source>
</evidence>
<evidence type="ECO:0000256" key="4">
    <source>
        <dbReference type="ARBA" id="ARBA00023163"/>
    </source>
</evidence>
<dbReference type="SUPFAM" id="SSF101546">
    <property type="entry name" value="ASF1-like"/>
    <property type="match status" value="1"/>
</dbReference>
<sequence>MTAINITAINVLDNPTLFVNPFQFEIQYECLQDLQHDLEWKLTYVGSAESEKYDQELDSVLVGPVVRGQYRFIFQADPPDSSKLPQDDIVGVTVLLLTCSYQTKEFIRVGYYVNNEYMEEELRETPPKSVQIDRLSRSILADKPRVTRFPVEFDPVEAVPIMAGDAQPEGNATGPPAAGFGGDGMVAGMQQDFQPGLDLQQQQQQGFMQQQQPIFETHGAGTVDMEA</sequence>